<name>A0AAV7P4P2_PLEWA</name>
<sequence>MTGSADMPPFDPEKTPVTFRDVVACFSEDEWRFIDDWQKELYISVMKEIHQALLLLGYKIANTSTLLRIHEGNDLYIRTDKGEARRADFEEPNSSIFPDLLIRIDHEKEMDVNRASDELKMKPFPSVGDPLVTSVYSLSITEEDETHFQEIETPESRISGICKSAKLKEQQESSRQERTSNCTECGRNFALPAEHADCCDIDWEQKKRVCSECSIEIPGLEPKGKKRGSNKAGPRRARDEAPTSAPLLRALLTPLVLLVDQHHQPGR</sequence>
<evidence type="ECO:0000313" key="4">
    <source>
        <dbReference type="Proteomes" id="UP001066276"/>
    </source>
</evidence>
<dbReference type="CDD" id="cd07765">
    <property type="entry name" value="KRAB_A-box"/>
    <property type="match status" value="1"/>
</dbReference>
<dbReference type="PROSITE" id="PS50805">
    <property type="entry name" value="KRAB"/>
    <property type="match status" value="1"/>
</dbReference>
<evidence type="ECO:0000313" key="3">
    <source>
        <dbReference type="EMBL" id="KAJ1121819.1"/>
    </source>
</evidence>
<dbReference type="Pfam" id="PF01352">
    <property type="entry name" value="KRAB"/>
    <property type="match status" value="1"/>
</dbReference>
<proteinExistence type="predicted"/>
<dbReference type="Proteomes" id="UP001066276">
    <property type="component" value="Chromosome 7"/>
</dbReference>
<dbReference type="Gene3D" id="6.10.140.140">
    <property type="match status" value="1"/>
</dbReference>
<feature type="region of interest" description="Disordered" evidence="1">
    <location>
        <begin position="221"/>
        <end position="245"/>
    </location>
</feature>
<dbReference type="InterPro" id="IPR036051">
    <property type="entry name" value="KRAB_dom_sf"/>
</dbReference>
<dbReference type="PANTHER" id="PTHR23232">
    <property type="entry name" value="KRAB DOMAIN C2H2 ZINC FINGER"/>
    <property type="match status" value="1"/>
</dbReference>
<keyword evidence="4" id="KW-1185">Reference proteome</keyword>
<dbReference type="EMBL" id="JANPWB010000011">
    <property type="protein sequence ID" value="KAJ1121819.1"/>
    <property type="molecule type" value="Genomic_DNA"/>
</dbReference>
<comment type="caution">
    <text evidence="3">The sequence shown here is derived from an EMBL/GenBank/DDBJ whole genome shotgun (WGS) entry which is preliminary data.</text>
</comment>
<evidence type="ECO:0000256" key="1">
    <source>
        <dbReference type="SAM" id="MobiDB-lite"/>
    </source>
</evidence>
<organism evidence="3 4">
    <name type="scientific">Pleurodeles waltl</name>
    <name type="common">Iberian ribbed newt</name>
    <dbReference type="NCBI Taxonomy" id="8319"/>
    <lineage>
        <taxon>Eukaryota</taxon>
        <taxon>Metazoa</taxon>
        <taxon>Chordata</taxon>
        <taxon>Craniata</taxon>
        <taxon>Vertebrata</taxon>
        <taxon>Euteleostomi</taxon>
        <taxon>Amphibia</taxon>
        <taxon>Batrachia</taxon>
        <taxon>Caudata</taxon>
        <taxon>Salamandroidea</taxon>
        <taxon>Salamandridae</taxon>
        <taxon>Pleurodelinae</taxon>
        <taxon>Pleurodeles</taxon>
    </lineage>
</organism>
<dbReference type="AlphaFoldDB" id="A0AAV7P4P2"/>
<dbReference type="SMART" id="SM00349">
    <property type="entry name" value="KRAB"/>
    <property type="match status" value="1"/>
</dbReference>
<evidence type="ECO:0000259" key="2">
    <source>
        <dbReference type="PROSITE" id="PS50805"/>
    </source>
</evidence>
<feature type="compositionally biased region" description="Basic residues" evidence="1">
    <location>
        <begin position="224"/>
        <end position="235"/>
    </location>
</feature>
<protein>
    <recommendedName>
        <fullName evidence="2">KRAB domain-containing protein</fullName>
    </recommendedName>
</protein>
<dbReference type="InterPro" id="IPR050169">
    <property type="entry name" value="Krueppel_C2H2_ZnF"/>
</dbReference>
<dbReference type="InterPro" id="IPR001909">
    <property type="entry name" value="KRAB"/>
</dbReference>
<gene>
    <name evidence="3" type="ORF">NDU88_000338</name>
</gene>
<dbReference type="GO" id="GO:0006355">
    <property type="term" value="P:regulation of DNA-templated transcription"/>
    <property type="evidence" value="ECO:0007669"/>
    <property type="project" value="InterPro"/>
</dbReference>
<feature type="domain" description="KRAB" evidence="2">
    <location>
        <begin position="17"/>
        <end position="88"/>
    </location>
</feature>
<dbReference type="SUPFAM" id="SSF109640">
    <property type="entry name" value="KRAB domain (Kruppel-associated box)"/>
    <property type="match status" value="1"/>
</dbReference>
<dbReference type="PANTHER" id="PTHR23232:SF118">
    <property type="entry name" value="ZINC FINGER PROTEIN 746"/>
    <property type="match status" value="1"/>
</dbReference>
<reference evidence="3" key="1">
    <citation type="journal article" date="2022" name="bioRxiv">
        <title>Sequencing and chromosome-scale assembly of the giantPleurodeles waltlgenome.</title>
        <authorList>
            <person name="Brown T."/>
            <person name="Elewa A."/>
            <person name="Iarovenko S."/>
            <person name="Subramanian E."/>
            <person name="Araus A.J."/>
            <person name="Petzold A."/>
            <person name="Susuki M."/>
            <person name="Suzuki K.-i.T."/>
            <person name="Hayashi T."/>
            <person name="Toyoda A."/>
            <person name="Oliveira C."/>
            <person name="Osipova E."/>
            <person name="Leigh N.D."/>
            <person name="Simon A."/>
            <person name="Yun M.H."/>
        </authorList>
    </citation>
    <scope>NUCLEOTIDE SEQUENCE</scope>
    <source>
        <strain evidence="3">20211129_DDA</strain>
        <tissue evidence="3">Liver</tissue>
    </source>
</reference>
<accession>A0AAV7P4P2</accession>